<organism evidence="4 5">
    <name type="scientific">Syntrophobacter fumaroxidans (strain DSM 10017 / MPOB)</name>
    <dbReference type="NCBI Taxonomy" id="335543"/>
    <lineage>
        <taxon>Bacteria</taxon>
        <taxon>Pseudomonadati</taxon>
        <taxon>Thermodesulfobacteriota</taxon>
        <taxon>Syntrophobacteria</taxon>
        <taxon>Syntrophobacterales</taxon>
        <taxon>Syntrophobacteraceae</taxon>
        <taxon>Syntrophobacter</taxon>
    </lineage>
</organism>
<dbReference type="AlphaFoldDB" id="A0LQ61"/>
<dbReference type="InterPro" id="IPR044005">
    <property type="entry name" value="DZR_2"/>
</dbReference>
<keyword evidence="4" id="KW-0328">Glycosyltransferase</keyword>
<evidence type="ECO:0000256" key="1">
    <source>
        <dbReference type="ARBA" id="ARBA00008007"/>
    </source>
</evidence>
<dbReference type="InterPro" id="IPR029057">
    <property type="entry name" value="PRTase-like"/>
</dbReference>
<reference evidence="4 5" key="1">
    <citation type="submission" date="2006-10" db="EMBL/GenBank/DDBJ databases">
        <title>Complete sequence of Syntrophobacter fumaroxidans MPOB.</title>
        <authorList>
            <consortium name="US DOE Joint Genome Institute"/>
            <person name="Copeland A."/>
            <person name="Lucas S."/>
            <person name="Lapidus A."/>
            <person name="Barry K."/>
            <person name="Detter J.C."/>
            <person name="Glavina del Rio T."/>
            <person name="Hammon N."/>
            <person name="Israni S."/>
            <person name="Pitluck S."/>
            <person name="Goltsman E.G."/>
            <person name="Martinez M."/>
            <person name="Schmutz J."/>
            <person name="Larimer F."/>
            <person name="Land M."/>
            <person name="Hauser L."/>
            <person name="Kyrpides N."/>
            <person name="Kim E."/>
            <person name="Boone D.R."/>
            <person name="Brockman F."/>
            <person name="Culley D."/>
            <person name="Ferry J."/>
            <person name="Gunsalus R."/>
            <person name="McInerney M.J."/>
            <person name="Morrison M."/>
            <person name="Plugge C."/>
            <person name="Rohlin L."/>
            <person name="Scholten J."/>
            <person name="Sieber J."/>
            <person name="Stams A.J.M."/>
            <person name="Worm P."/>
            <person name="Henstra A.M."/>
            <person name="Richardson P."/>
        </authorList>
    </citation>
    <scope>NUCLEOTIDE SEQUENCE [LARGE SCALE GENOMIC DNA]</scope>
    <source>
        <strain evidence="5">DSM 10017 / MPOB</strain>
    </source>
</reference>
<dbReference type="InterPro" id="IPR000836">
    <property type="entry name" value="PRTase_dom"/>
</dbReference>
<protein>
    <submittedName>
        <fullName evidence="4">Phosphoribosyltransferase</fullName>
    </submittedName>
</protein>
<dbReference type="FunCoup" id="A0LQ61">
    <property type="interactions" value="282"/>
</dbReference>
<comment type="similarity">
    <text evidence="1">Belongs to the ComF/GntX family.</text>
</comment>
<accession>A0LQ61</accession>
<dbReference type="OrthoDB" id="9779910at2"/>
<dbReference type="InParanoid" id="A0LQ61"/>
<dbReference type="PANTHER" id="PTHR47505:SF1">
    <property type="entry name" value="DNA UTILIZATION PROTEIN YHGH"/>
    <property type="match status" value="1"/>
</dbReference>
<keyword evidence="4" id="KW-0808">Transferase</keyword>
<feature type="domain" description="Double zinc ribbon" evidence="3">
    <location>
        <begin position="13"/>
        <end position="75"/>
    </location>
</feature>
<evidence type="ECO:0000259" key="3">
    <source>
        <dbReference type="Pfam" id="PF18912"/>
    </source>
</evidence>
<dbReference type="CDD" id="cd06223">
    <property type="entry name" value="PRTases_typeI"/>
    <property type="match status" value="1"/>
</dbReference>
<feature type="domain" description="Phosphoribosyltransferase" evidence="2">
    <location>
        <begin position="152"/>
        <end position="243"/>
    </location>
</feature>
<keyword evidence="5" id="KW-1185">Reference proteome</keyword>
<gene>
    <name evidence="4" type="ordered locus">Sfum_3894</name>
</gene>
<dbReference type="STRING" id="335543.Sfum_3894"/>
<dbReference type="SUPFAM" id="SSF53271">
    <property type="entry name" value="PRTase-like"/>
    <property type="match status" value="1"/>
</dbReference>
<dbReference type="eggNOG" id="COG1040">
    <property type="taxonomic scope" value="Bacteria"/>
</dbReference>
<dbReference type="Pfam" id="PF00156">
    <property type="entry name" value="Pribosyltran"/>
    <property type="match status" value="1"/>
</dbReference>
<dbReference type="InterPro" id="IPR051910">
    <property type="entry name" value="ComF/GntX_DNA_util-trans"/>
</dbReference>
<dbReference type="Gene3D" id="3.40.50.2020">
    <property type="match status" value="1"/>
</dbReference>
<sequence length="259" mass="28837">MKSVGLTPLGLALLDLFLPRRCAGCRNTWLRSQEGFWCERCRAELPWITHPLCPRCGRPYPGSPASPDHRCGDCLLGAYPFDSARSATLYTGVVRDRIHQLKFGCQVEWAPALTELLLDAWGRAPLPEVRLILPVPLHLKRLQERGFNQSGLLAKTLAKRLGLPFSHDLLRRERWTEPQTRLSRQERLTNVKNAFRVKDETRVEGKSILIVDDVFTTGTTLSECARALKKGGAASVHALTVARALPDGNSSSQGLHNGE</sequence>
<dbReference type="EMBL" id="CP000478">
    <property type="protein sequence ID" value="ABK19563.1"/>
    <property type="molecule type" value="Genomic_DNA"/>
</dbReference>
<evidence type="ECO:0000313" key="4">
    <source>
        <dbReference type="EMBL" id="ABK19563.1"/>
    </source>
</evidence>
<evidence type="ECO:0000313" key="5">
    <source>
        <dbReference type="Proteomes" id="UP000001784"/>
    </source>
</evidence>
<evidence type="ECO:0000259" key="2">
    <source>
        <dbReference type="Pfam" id="PF00156"/>
    </source>
</evidence>
<dbReference type="GO" id="GO:0016757">
    <property type="term" value="F:glycosyltransferase activity"/>
    <property type="evidence" value="ECO:0007669"/>
    <property type="project" value="UniProtKB-KW"/>
</dbReference>
<name>A0LQ61_SYNFM</name>
<proteinExistence type="inferred from homology"/>
<dbReference type="RefSeq" id="WP_011700679.1">
    <property type="nucleotide sequence ID" value="NC_008554.1"/>
</dbReference>
<dbReference type="KEGG" id="sfu:Sfum_3894"/>
<dbReference type="Proteomes" id="UP000001784">
    <property type="component" value="Chromosome"/>
</dbReference>
<dbReference type="Pfam" id="PF18912">
    <property type="entry name" value="DZR_2"/>
    <property type="match status" value="1"/>
</dbReference>
<dbReference type="PANTHER" id="PTHR47505">
    <property type="entry name" value="DNA UTILIZATION PROTEIN YHGH"/>
    <property type="match status" value="1"/>
</dbReference>
<dbReference type="HOGENOM" id="CLU_054549_0_0_7"/>